<dbReference type="RefSeq" id="WP_169660925.1">
    <property type="nucleotide sequence ID" value="NZ_JABANE010000204.1"/>
</dbReference>
<dbReference type="InterPro" id="IPR018490">
    <property type="entry name" value="cNMP-bd_dom_sf"/>
</dbReference>
<evidence type="ECO:0000259" key="1">
    <source>
        <dbReference type="PROSITE" id="PS50042"/>
    </source>
</evidence>
<organism evidence="2 3">
    <name type="scientific">Flammeovirga aprica JL-4</name>
    <dbReference type="NCBI Taxonomy" id="694437"/>
    <lineage>
        <taxon>Bacteria</taxon>
        <taxon>Pseudomonadati</taxon>
        <taxon>Bacteroidota</taxon>
        <taxon>Cytophagia</taxon>
        <taxon>Cytophagales</taxon>
        <taxon>Flammeovirgaceae</taxon>
        <taxon>Flammeovirga</taxon>
    </lineage>
</organism>
<dbReference type="AlphaFoldDB" id="A0A7X9S1P7"/>
<dbReference type="EMBL" id="JABANE010000204">
    <property type="protein sequence ID" value="NME72754.1"/>
    <property type="molecule type" value="Genomic_DNA"/>
</dbReference>
<feature type="domain" description="Cyclic nucleotide-binding" evidence="1">
    <location>
        <begin position="11"/>
        <end position="79"/>
    </location>
</feature>
<accession>A0A7X9S1P7</accession>
<proteinExistence type="predicted"/>
<reference evidence="2 3" key="1">
    <citation type="submission" date="2020-04" db="EMBL/GenBank/DDBJ databases">
        <title>Flammeovirga sp. SR4, a novel species isolated from seawater.</title>
        <authorList>
            <person name="Wang X."/>
        </authorList>
    </citation>
    <scope>NUCLEOTIDE SEQUENCE [LARGE SCALE GENOMIC DNA]</scope>
    <source>
        <strain evidence="2 3">ATCC 23126</strain>
    </source>
</reference>
<dbReference type="PROSITE" id="PS50042">
    <property type="entry name" value="CNMP_BINDING_3"/>
    <property type="match status" value="1"/>
</dbReference>
<name>A0A7X9S1P7_9BACT</name>
<dbReference type="InterPro" id="IPR000595">
    <property type="entry name" value="cNMP-bd_dom"/>
</dbReference>
<sequence length="88" mass="10182">MSIEKLKAVPTFEGVPEDQLQWLLDHGELKTFKNKEPMFQPGDPAEYLFVVFEGEFRTYIFNDKGKKYMDSFGVNTVSGVLPFSRIKE</sequence>
<dbReference type="SUPFAM" id="SSF51206">
    <property type="entry name" value="cAMP-binding domain-like"/>
    <property type="match status" value="1"/>
</dbReference>
<keyword evidence="3" id="KW-1185">Reference proteome</keyword>
<evidence type="ECO:0000313" key="2">
    <source>
        <dbReference type="EMBL" id="NME72754.1"/>
    </source>
</evidence>
<evidence type="ECO:0000313" key="3">
    <source>
        <dbReference type="Proteomes" id="UP000576082"/>
    </source>
</evidence>
<dbReference type="Gene3D" id="2.60.120.10">
    <property type="entry name" value="Jelly Rolls"/>
    <property type="match status" value="1"/>
</dbReference>
<protein>
    <submittedName>
        <fullName evidence="2">Crp/Fnr family transcriptional regulator</fullName>
    </submittedName>
</protein>
<dbReference type="CDD" id="cd00038">
    <property type="entry name" value="CAP_ED"/>
    <property type="match status" value="1"/>
</dbReference>
<gene>
    <name evidence="2" type="ORF">HHU12_32650</name>
</gene>
<comment type="caution">
    <text evidence="2">The sequence shown here is derived from an EMBL/GenBank/DDBJ whole genome shotgun (WGS) entry which is preliminary data.</text>
</comment>
<dbReference type="InterPro" id="IPR014710">
    <property type="entry name" value="RmlC-like_jellyroll"/>
</dbReference>
<dbReference type="Proteomes" id="UP000576082">
    <property type="component" value="Unassembled WGS sequence"/>
</dbReference>